<proteinExistence type="predicted"/>
<keyword evidence="2" id="KW-1185">Reference proteome</keyword>
<dbReference type="RefSeq" id="WP_242778859.1">
    <property type="nucleotide sequence ID" value="NZ_JALDAY010000024.1"/>
</dbReference>
<comment type="caution">
    <text evidence="1">The sequence shown here is derived from an EMBL/GenBank/DDBJ whole genome shotgun (WGS) entry which is preliminary data.</text>
</comment>
<dbReference type="Proteomes" id="UP001165269">
    <property type="component" value="Unassembled WGS sequence"/>
</dbReference>
<dbReference type="SUPFAM" id="SSF47413">
    <property type="entry name" value="lambda repressor-like DNA-binding domains"/>
    <property type="match status" value="1"/>
</dbReference>
<dbReference type="EMBL" id="JALDAY010000024">
    <property type="protein sequence ID" value="MCI3279155.1"/>
    <property type="molecule type" value="Genomic_DNA"/>
</dbReference>
<accession>A0ABS9YPF7</accession>
<evidence type="ECO:0000313" key="2">
    <source>
        <dbReference type="Proteomes" id="UP001165269"/>
    </source>
</evidence>
<gene>
    <name evidence="1" type="ORF">MQP27_49635</name>
</gene>
<reference evidence="1" key="1">
    <citation type="submission" date="2022-03" db="EMBL/GenBank/DDBJ databases">
        <title>Streptomyces 7R015 and 7R016 isolated from Barleria lupulina in Thailand.</title>
        <authorList>
            <person name="Kanchanasin P."/>
            <person name="Phongsopitanun W."/>
            <person name="Tanasupawat S."/>
        </authorList>
    </citation>
    <scope>NUCLEOTIDE SEQUENCE</scope>
    <source>
        <strain evidence="1">7R015</strain>
    </source>
</reference>
<evidence type="ECO:0000313" key="1">
    <source>
        <dbReference type="EMBL" id="MCI3279155.1"/>
    </source>
</evidence>
<protein>
    <submittedName>
        <fullName evidence="1">AraC family transcriptional regulator</fullName>
    </submittedName>
</protein>
<dbReference type="InterPro" id="IPR010982">
    <property type="entry name" value="Lambda_DNA-bd_dom_sf"/>
</dbReference>
<organism evidence="1 2">
    <name type="scientific">Streptomyces cylindrosporus</name>
    <dbReference type="NCBI Taxonomy" id="2927583"/>
    <lineage>
        <taxon>Bacteria</taxon>
        <taxon>Bacillati</taxon>
        <taxon>Actinomycetota</taxon>
        <taxon>Actinomycetes</taxon>
        <taxon>Kitasatosporales</taxon>
        <taxon>Streptomycetaceae</taxon>
        <taxon>Streptomyces</taxon>
    </lineage>
</organism>
<name>A0ABS9YPF7_9ACTN</name>
<dbReference type="Gene3D" id="1.10.260.40">
    <property type="entry name" value="lambda repressor-like DNA-binding domains"/>
    <property type="match status" value="1"/>
</dbReference>
<sequence>MSAYLLDMPELYRRLDAQRYQRSLAWKDVASELGISPSTFTRMSQGSRPDADALVTLLVWLDLDNELAILIKPNGAP</sequence>